<dbReference type="InterPro" id="IPR011008">
    <property type="entry name" value="Dimeric_a/b-barrel"/>
</dbReference>
<evidence type="ECO:0000313" key="1">
    <source>
        <dbReference type="EMBL" id="NEK58842.1"/>
    </source>
</evidence>
<accession>A0A7K3W226</accession>
<keyword evidence="2" id="KW-1185">Reference proteome</keyword>
<sequence length="209" mass="22930">MYARSTTFRGNPAAIDDGIAYTREKVLPAVTQMDGCLGLAMLADRHTGRCIVTTSWDDAEAMRRSAEAVRSIRETAIATVGGTDADTEVVEWSVAVLHRVREAPEGAATRVIWTKGPIGPMDHVVDAFRTSIVPHLDDLPGFCSVSLLVHHDTGRSATATTYDSRQTMNRARGQSQAMREEFTQHLGRRVTEVAEFDLVLAHLRVPETV</sequence>
<dbReference type="SUPFAM" id="SSF54909">
    <property type="entry name" value="Dimeric alpha+beta barrel"/>
    <property type="match status" value="2"/>
</dbReference>
<comment type="caution">
    <text evidence="1">The sequence shown here is derived from an EMBL/GenBank/DDBJ whole genome shotgun (WGS) entry which is preliminary data.</text>
</comment>
<evidence type="ECO:0000313" key="2">
    <source>
        <dbReference type="Proteomes" id="UP000470246"/>
    </source>
</evidence>
<dbReference type="EMBL" id="JAAGWF010000012">
    <property type="protein sequence ID" value="NEK58842.1"/>
    <property type="molecule type" value="Genomic_DNA"/>
</dbReference>
<reference evidence="1 2" key="1">
    <citation type="submission" date="2020-02" db="EMBL/GenBank/DDBJ databases">
        <title>Geodermatophilus sabuli CPCC 205279 I12A-02694.</title>
        <authorList>
            <person name="Jiang Z."/>
        </authorList>
    </citation>
    <scope>NUCLEOTIDE SEQUENCE [LARGE SCALE GENOMIC DNA]</scope>
    <source>
        <strain evidence="1 2">I12A-02694</strain>
    </source>
</reference>
<gene>
    <name evidence="1" type="ORF">GCU56_13290</name>
</gene>
<evidence type="ECO:0008006" key="3">
    <source>
        <dbReference type="Google" id="ProtNLM"/>
    </source>
</evidence>
<dbReference type="AlphaFoldDB" id="A0A7K3W226"/>
<protein>
    <recommendedName>
        <fullName evidence="3">Antibiotic biosynthesis monooxygenase</fullName>
    </recommendedName>
</protein>
<organism evidence="1 2">
    <name type="scientific">Geodermatophilus sabuli</name>
    <dbReference type="NCBI Taxonomy" id="1564158"/>
    <lineage>
        <taxon>Bacteria</taxon>
        <taxon>Bacillati</taxon>
        <taxon>Actinomycetota</taxon>
        <taxon>Actinomycetes</taxon>
        <taxon>Geodermatophilales</taxon>
        <taxon>Geodermatophilaceae</taxon>
        <taxon>Geodermatophilus</taxon>
    </lineage>
</organism>
<name>A0A7K3W226_9ACTN</name>
<proteinExistence type="predicted"/>
<dbReference type="Proteomes" id="UP000470246">
    <property type="component" value="Unassembled WGS sequence"/>
</dbReference>
<dbReference type="RefSeq" id="WP_163482208.1">
    <property type="nucleotide sequence ID" value="NZ_JAAGWF010000012.1"/>
</dbReference>